<dbReference type="Proteomes" id="UP001190700">
    <property type="component" value="Unassembled WGS sequence"/>
</dbReference>
<organism evidence="1 2">
    <name type="scientific">Cymbomonas tetramitiformis</name>
    <dbReference type="NCBI Taxonomy" id="36881"/>
    <lineage>
        <taxon>Eukaryota</taxon>
        <taxon>Viridiplantae</taxon>
        <taxon>Chlorophyta</taxon>
        <taxon>Pyramimonadophyceae</taxon>
        <taxon>Pyramimonadales</taxon>
        <taxon>Pyramimonadaceae</taxon>
        <taxon>Cymbomonas</taxon>
    </lineage>
</organism>
<evidence type="ECO:0000313" key="2">
    <source>
        <dbReference type="Proteomes" id="UP001190700"/>
    </source>
</evidence>
<dbReference type="EMBL" id="LGRX02019194">
    <property type="protein sequence ID" value="KAK3258881.1"/>
    <property type="molecule type" value="Genomic_DNA"/>
</dbReference>
<evidence type="ECO:0000313" key="1">
    <source>
        <dbReference type="EMBL" id="KAK3258881.1"/>
    </source>
</evidence>
<gene>
    <name evidence="1" type="ORF">CYMTET_32096</name>
</gene>
<proteinExistence type="predicted"/>
<dbReference type="AlphaFoldDB" id="A0AAE0FFI2"/>
<keyword evidence="2" id="KW-1185">Reference proteome</keyword>
<reference evidence="1 2" key="1">
    <citation type="journal article" date="2015" name="Genome Biol. Evol.">
        <title>Comparative Genomics of a Bacterivorous Green Alga Reveals Evolutionary Causalities and Consequences of Phago-Mixotrophic Mode of Nutrition.</title>
        <authorList>
            <person name="Burns J.A."/>
            <person name="Paasch A."/>
            <person name="Narechania A."/>
            <person name="Kim E."/>
        </authorList>
    </citation>
    <scope>NUCLEOTIDE SEQUENCE [LARGE SCALE GENOMIC DNA]</scope>
    <source>
        <strain evidence="1 2">PLY_AMNH</strain>
    </source>
</reference>
<comment type="caution">
    <text evidence="1">The sequence shown here is derived from an EMBL/GenBank/DDBJ whole genome shotgun (WGS) entry which is preliminary data.</text>
</comment>
<protein>
    <submittedName>
        <fullName evidence="1">Uncharacterized protein</fullName>
    </submittedName>
</protein>
<sequence>MESDAYNNGHAAATFGSSSRPRPQLAVLLRSPARLLFATSYTGKYYQAGKARRNSPVMGAFPAANGSDAGRWCPDGKGYGTHLLPPDTNHNYTECRDASNRLKIELADENDDFLFFVHLFENVFQVKRLRTVPDPLYEITDDRWVDYDFGGYTVELHSNHFLGLDIAVAGGGNEEQLRAVAKRIEDWRDNNEIPEDLSAKDFFDI</sequence>
<name>A0AAE0FFI2_9CHLO</name>
<accession>A0AAE0FFI2</accession>